<keyword evidence="3" id="KW-0547">Nucleotide-binding</keyword>
<dbReference type="PROSITE" id="PS00211">
    <property type="entry name" value="ABC_TRANSPORTER_1"/>
    <property type="match status" value="1"/>
</dbReference>
<dbReference type="GO" id="GO:0016020">
    <property type="term" value="C:membrane"/>
    <property type="evidence" value="ECO:0007669"/>
    <property type="project" value="InterPro"/>
</dbReference>
<reference evidence="8" key="1">
    <citation type="submission" date="2020-06" db="EMBL/GenBank/DDBJ databases">
        <title>Draft genomic sequecing of Geomonas sp. Red736.</title>
        <authorList>
            <person name="Itoh H."/>
            <person name="Xu Z.X."/>
            <person name="Ushijima N."/>
            <person name="Masuda Y."/>
            <person name="Shiratori Y."/>
            <person name="Senoo K."/>
        </authorList>
    </citation>
    <scope>NUCLEOTIDE SEQUENCE [LARGE SCALE GENOMIC DNA]</scope>
    <source>
        <strain evidence="8">Red736</strain>
    </source>
</reference>
<evidence type="ECO:0000256" key="3">
    <source>
        <dbReference type="ARBA" id="ARBA00022741"/>
    </source>
</evidence>
<dbReference type="InterPro" id="IPR015860">
    <property type="entry name" value="ABC_transpr_TagH-like"/>
</dbReference>
<keyword evidence="4 6" id="KW-0067">ATP-binding</keyword>
<reference evidence="6" key="2">
    <citation type="journal article" date="2021" name="Int. J. Syst. Evol. Microbiol.">
        <title>Geomonas silvestris sp. nov., Geomonas paludis sp. nov. and Geomonas limicola sp. nov., isolated from terrestrial environments, and emended description of the genus Geomonas.</title>
        <authorList>
            <person name="Itoh H."/>
            <person name="Xu Z."/>
            <person name="Masuda Y."/>
            <person name="Ushijima N."/>
            <person name="Hayakawa C."/>
            <person name="Shiratori Y."/>
            <person name="Senoo K."/>
        </authorList>
    </citation>
    <scope>NUCLEOTIDE SEQUENCE</scope>
    <source>
        <strain evidence="6">Red736</strain>
    </source>
</reference>
<reference evidence="7" key="3">
    <citation type="submission" date="2022-04" db="EMBL/GenBank/DDBJ databases">
        <authorList>
            <person name="Liu G."/>
        </authorList>
    </citation>
    <scope>NUCLEOTIDE SEQUENCE</scope>
    <source>
        <strain evidence="7">RG22</strain>
    </source>
</reference>
<dbReference type="InterPro" id="IPR027417">
    <property type="entry name" value="P-loop_NTPase"/>
</dbReference>
<evidence type="ECO:0000256" key="2">
    <source>
        <dbReference type="ARBA" id="ARBA00022448"/>
    </source>
</evidence>
<dbReference type="RefSeq" id="WP_183348237.1">
    <property type="nucleotide sequence ID" value="NZ_BLXY01000005.1"/>
</dbReference>
<evidence type="ECO:0000313" key="9">
    <source>
        <dbReference type="Proteomes" id="UP000831485"/>
    </source>
</evidence>
<dbReference type="GO" id="GO:0016887">
    <property type="term" value="F:ATP hydrolysis activity"/>
    <property type="evidence" value="ECO:0007669"/>
    <property type="project" value="InterPro"/>
</dbReference>
<dbReference type="InterPro" id="IPR029439">
    <property type="entry name" value="Wzt_C"/>
</dbReference>
<dbReference type="SMART" id="SM00382">
    <property type="entry name" value="AAA"/>
    <property type="match status" value="1"/>
</dbReference>
<evidence type="ECO:0000313" key="8">
    <source>
        <dbReference type="Proteomes" id="UP000568888"/>
    </source>
</evidence>
<dbReference type="Gene3D" id="3.40.50.300">
    <property type="entry name" value="P-loop containing nucleotide triphosphate hydrolases"/>
    <property type="match status" value="1"/>
</dbReference>
<dbReference type="Gene3D" id="2.70.50.60">
    <property type="entry name" value="abc- transporter (atp binding component) like domain"/>
    <property type="match status" value="1"/>
</dbReference>
<dbReference type="GO" id="GO:0140359">
    <property type="term" value="F:ABC-type transporter activity"/>
    <property type="evidence" value="ECO:0007669"/>
    <property type="project" value="InterPro"/>
</dbReference>
<dbReference type="CDD" id="cd03220">
    <property type="entry name" value="ABC_KpsT_Wzt"/>
    <property type="match status" value="1"/>
</dbReference>
<evidence type="ECO:0000259" key="5">
    <source>
        <dbReference type="PROSITE" id="PS50893"/>
    </source>
</evidence>
<evidence type="ECO:0000313" key="6">
    <source>
        <dbReference type="EMBL" id="GFO64801.1"/>
    </source>
</evidence>
<comment type="similarity">
    <text evidence="1">Belongs to the ABC transporter superfamily.</text>
</comment>
<name>A0A6V8MXG2_9BACT</name>
<dbReference type="GO" id="GO:0005524">
    <property type="term" value="F:ATP binding"/>
    <property type="evidence" value="ECO:0007669"/>
    <property type="project" value="UniProtKB-KW"/>
</dbReference>
<dbReference type="InterPro" id="IPR003439">
    <property type="entry name" value="ABC_transporter-like_ATP-bd"/>
</dbReference>
<dbReference type="SUPFAM" id="SSF52540">
    <property type="entry name" value="P-loop containing nucleoside triphosphate hydrolases"/>
    <property type="match status" value="1"/>
</dbReference>
<keyword evidence="2" id="KW-0813">Transport</keyword>
<dbReference type="EMBL" id="BLXY01000005">
    <property type="protein sequence ID" value="GFO64801.1"/>
    <property type="molecule type" value="Genomic_DNA"/>
</dbReference>
<dbReference type="AlphaFoldDB" id="A0A6V8MXG2"/>
<dbReference type="PANTHER" id="PTHR46743:SF2">
    <property type="entry name" value="TEICHOIC ACIDS EXPORT ATP-BINDING PROTEIN TAGH"/>
    <property type="match status" value="1"/>
</dbReference>
<dbReference type="Proteomes" id="UP000568888">
    <property type="component" value="Unassembled WGS sequence"/>
</dbReference>
<feature type="domain" description="ABC transporter" evidence="5">
    <location>
        <begin position="6"/>
        <end position="247"/>
    </location>
</feature>
<evidence type="ECO:0000256" key="4">
    <source>
        <dbReference type="ARBA" id="ARBA00022840"/>
    </source>
</evidence>
<keyword evidence="9" id="KW-1185">Reference proteome</keyword>
<dbReference type="PANTHER" id="PTHR46743">
    <property type="entry name" value="TEICHOIC ACIDS EXPORT ATP-BINDING PROTEIN TAGH"/>
    <property type="match status" value="1"/>
</dbReference>
<dbReference type="InterPro" id="IPR003593">
    <property type="entry name" value="AAA+_ATPase"/>
</dbReference>
<dbReference type="Pfam" id="PF14524">
    <property type="entry name" value="Wzt_C"/>
    <property type="match status" value="1"/>
</dbReference>
<dbReference type="InterPro" id="IPR017871">
    <property type="entry name" value="ABC_transporter-like_CS"/>
</dbReference>
<accession>A0A6V8MXG2</accession>
<dbReference type="EMBL" id="CP096574">
    <property type="protein sequence ID" value="UPU37102.1"/>
    <property type="molecule type" value="Genomic_DNA"/>
</dbReference>
<organism evidence="6 8">
    <name type="scientific">Geomonas paludis</name>
    <dbReference type="NCBI Taxonomy" id="2740185"/>
    <lineage>
        <taxon>Bacteria</taxon>
        <taxon>Pseudomonadati</taxon>
        <taxon>Thermodesulfobacteriota</taxon>
        <taxon>Desulfuromonadia</taxon>
        <taxon>Geobacterales</taxon>
        <taxon>Geobacteraceae</taxon>
        <taxon>Geomonas</taxon>
    </lineage>
</organism>
<dbReference type="PROSITE" id="PS50893">
    <property type="entry name" value="ABC_TRANSPORTER_2"/>
    <property type="match status" value="1"/>
</dbReference>
<evidence type="ECO:0000313" key="7">
    <source>
        <dbReference type="EMBL" id="UPU37102.1"/>
    </source>
</evidence>
<evidence type="ECO:0000256" key="1">
    <source>
        <dbReference type="ARBA" id="ARBA00005417"/>
    </source>
</evidence>
<dbReference type="CDD" id="cd10147">
    <property type="entry name" value="Wzt_C-like"/>
    <property type="match status" value="1"/>
</dbReference>
<sequence>MHNPIIKIRNLSKVYKLYDSPTERLKEALHPFGKKYHREFYALQGIDLDVASGETIGLIGPNGAGKSTLLKAITGVIAPTTGSVEVTGKISALLELGAGFNPDISGLENVYFNGAILGFSRDAMDRKLDEILSFADIGDFIHQPVKTYSSGMMVRLAFAVAASVEPDILIVDEALSVGDSRFKQKCLRKINEFIDKGVTVLFVSHDMASIKTFCRKAIWIGNGKIVEMGDSKEVCKRFANFMAYDMVPTQIQADAAAASGAPASYQWQDVAGCASVGDRSAIITRVAFFNSETEEPAELLEGGEPVAFVMELQVKEPVLQPILSIDIKNSLGILIFGVNSFFLEKEIPEMAAGEAHVVKFSFRLPYLKNGNYSLTAAVADGTYHSHVQNHIVHEAVTFQIANRDLQFRHYTVVNKECDIEYDRIR</sequence>
<protein>
    <submittedName>
        <fullName evidence="6 7">ABC transporter ATP-binding protein</fullName>
    </submittedName>
</protein>
<proteinExistence type="inferred from homology"/>
<dbReference type="Proteomes" id="UP000831485">
    <property type="component" value="Chromosome"/>
</dbReference>
<dbReference type="InterPro" id="IPR050683">
    <property type="entry name" value="Bact_Polysacc_Export_ATP-bd"/>
</dbReference>
<gene>
    <name evidence="6" type="primary">tagH</name>
    <name evidence="6" type="ORF">GMPD_27200</name>
    <name evidence="7" type="ORF">M1B72_05170</name>
</gene>
<dbReference type="Pfam" id="PF00005">
    <property type="entry name" value="ABC_tran"/>
    <property type="match status" value="1"/>
</dbReference>